<proteinExistence type="predicted"/>
<evidence type="ECO:0000256" key="1">
    <source>
        <dbReference type="ARBA" id="ARBA00022536"/>
    </source>
</evidence>
<dbReference type="GO" id="GO:0005886">
    <property type="term" value="C:plasma membrane"/>
    <property type="evidence" value="ECO:0007669"/>
    <property type="project" value="TreeGrafter"/>
</dbReference>
<feature type="domain" description="Fibronectin type-III" evidence="3">
    <location>
        <begin position="1"/>
        <end position="87"/>
    </location>
</feature>
<gene>
    <name evidence="4" type="ORF">NMOB1V02_LOCUS11260</name>
</gene>
<dbReference type="InterPro" id="IPR050778">
    <property type="entry name" value="Cueball_EGF_LRP_Nidogen"/>
</dbReference>
<keyword evidence="2" id="KW-0812">Transmembrane</keyword>
<protein>
    <recommendedName>
        <fullName evidence="3">Fibronectin type-III domain-containing protein</fullName>
    </recommendedName>
</protein>
<dbReference type="CDD" id="cd00063">
    <property type="entry name" value="FN3"/>
    <property type="match status" value="2"/>
</dbReference>
<dbReference type="InterPro" id="IPR011042">
    <property type="entry name" value="6-blade_b-propeller_TolB-like"/>
</dbReference>
<keyword evidence="5" id="KW-1185">Reference proteome</keyword>
<feature type="domain" description="Fibronectin type-III" evidence="3">
    <location>
        <begin position="399"/>
        <end position="499"/>
    </location>
</feature>
<dbReference type="SMART" id="SM00135">
    <property type="entry name" value="LY"/>
    <property type="match status" value="3"/>
</dbReference>
<dbReference type="SUPFAM" id="SSF49265">
    <property type="entry name" value="Fibronectin type III"/>
    <property type="match status" value="3"/>
</dbReference>
<dbReference type="PANTHER" id="PTHR46513:SF13">
    <property type="entry name" value="EGF-LIKE DOMAIN-CONTAINING PROTEIN"/>
    <property type="match status" value="1"/>
</dbReference>
<dbReference type="GO" id="GO:0017147">
    <property type="term" value="F:Wnt-protein binding"/>
    <property type="evidence" value="ECO:0007669"/>
    <property type="project" value="TreeGrafter"/>
</dbReference>
<evidence type="ECO:0000256" key="2">
    <source>
        <dbReference type="SAM" id="Phobius"/>
    </source>
</evidence>
<dbReference type="Gene3D" id="3.30.200.20">
    <property type="entry name" value="Phosphorylase Kinase, domain 1"/>
    <property type="match status" value="1"/>
</dbReference>
<dbReference type="Proteomes" id="UP000678499">
    <property type="component" value="Unassembled WGS sequence"/>
</dbReference>
<dbReference type="PANTHER" id="PTHR46513">
    <property type="entry name" value="VITELLOGENIN RECEPTOR-LIKE PROTEIN-RELATED-RELATED"/>
    <property type="match status" value="1"/>
</dbReference>
<keyword evidence="2" id="KW-0472">Membrane</keyword>
<feature type="transmembrane region" description="Helical" evidence="2">
    <location>
        <begin position="1377"/>
        <end position="1399"/>
    </location>
</feature>
<dbReference type="SUPFAM" id="SSF63825">
    <property type="entry name" value="YWTD domain"/>
    <property type="match status" value="3"/>
</dbReference>
<dbReference type="InterPro" id="IPR003961">
    <property type="entry name" value="FN3_dom"/>
</dbReference>
<dbReference type="Pfam" id="PF00041">
    <property type="entry name" value="fn3"/>
    <property type="match status" value="2"/>
</dbReference>
<dbReference type="PROSITE" id="PS50853">
    <property type="entry name" value="FN3"/>
    <property type="match status" value="2"/>
</dbReference>
<dbReference type="OrthoDB" id="65481at2759"/>
<dbReference type="EMBL" id="CAJPEX010005787">
    <property type="protein sequence ID" value="CAG0923799.1"/>
    <property type="molecule type" value="Genomic_DNA"/>
</dbReference>
<sequence>MDATKVSVTWDPPVLPNGEILAYSMTIRSLDGKDFAVVKELAASEKRHHIFADLHPNTVYKIQIAANNAEGQDLHPNTVYKIQIAANNAEGQESSADPPYLIFTAGTGIFLQDVFEVWSEPYILHRAKSDDASYGFLDVDMDARTGTYFVSDTDGYVYSASVTSTDVSPLVTILTPGHLGGRATKLSVDWLGKQLYVLTGTFDNNSKSTRWQIWQCSYDGKSGLRSVIRDFGARTPTFFRVEMVFGYIYWVEDGFDGSHLKRLDLGAVKLNAVSAAKAEEIFVHPSLGPFVILHANFSLLIVDHGNKTVLEVPFQGGSTAKDVRPSSLVIKSGLDKVTDICYHSGQLFWTTPSAVFYEDGDGTAVSHNAFLGPVTTDGSSSGFQGIALYHVSSQPVPVPATAPKAVEVLFGANSAEVTWLPPIVSDALGEGSWSDWKYEVSYSVLGTSATSSAVNLTGMSYLTDNLRPSETYSIKVRAYSEGGGFGPWSENFVGKTFPNEQLVQLPKFIVASDEMIGVSDVFGKTDVYPSAFFEDFSNTFPVKSIVTADENRVLLAMKDSDLLWFDLRTKKMTKLGQVSSASAVAYDWIGRKIYWSDSSRLIICRSDLNGNSTEFLPLSGIVSTLTLDPVRGFLYFSTVNTVESAALNGSNPVNYFREDIYSGKRVVGMTLNFDEGKIHWMVRSAEGVVFHHAFLRGFENNKTKENDATIFAQDFKGPLVYFQDRFAWLQSDEFIVIGDSNFKNLAKIKIRPTSGGRFGKLTAFGAAFVHSRPLPGPVCIEMGEAEKESLAKLEKLPLLGVASEDSVEVLDAETSKIYASFLTKLRSWPEAVVHDSHKNETFWADGDFYIYKDHQQLLKRKKKTTAMAFDWIGRYIYWSEEHGSIFRLDLSAVEKESILEQTVADRGLGLVHSMHFNPFKSELVLAEEGKDGFQKMLKISIDQDFQLKPFFNSQQNCSCAKFAESADASSGPFALDFSEKSRFGKAIFYDEKADEIWESSSDGCQCRKLLSFVSKRGRDHSPRSLAIPGRNVYWFNADSLHSLRTDESPVDGNGKDLFDKGSPGILLNPRILFTLDQPFPKEVFECLKPVEYKPVPKLAAQTPVKLSLAFEAPKFHPECSNFQPISKPTYFFKICHHAVIKAEPKFTAKAEFLLQQVKSVHSIKTSSFEDHHDIGELAQDCLIKEVDFKASTVVEIGSLQPKTNYSFEIFLENVHFQSQFGPGTVFHYKTIGFRPHKLDPPVVLKQGSTGFTIVRWEAVKTPVAAQSDSEIVSNKYILEGKRSSSPGFHWTVIYKGSETSYNFTHQREARNLGTIVNDTTSTIKDTTSGTIITSENDQKWVFRVAAENEFGLGEFSEPSKSLLDAEPLAMLTETAELAVVVGAACLAVVIIALAAYGCLLGAGHDLATLTDLPRHARFIEETNEFYRPSNDMDDGTDGAAGGPTAEEMGLLPKIRRQHITLTKFLGSGAFGEVFEGLAKGLPVFECLKPVEYKPVPKLAAQTPVKLSLAFEAPKFHPECSNFQPISKPTYFFKICHHAVIKAEPKFTAKAEFLLQQVKSVHSIKTSSFEDHHDIGELAQDCLIKEVDFKASTVVEIGSLQPKTNYSFEIFLENVHFQSQFGPGTVFHYKTIGFRPHKLDPPVVLKQGSTGFTIVRWEAVKIPVASQSDSEIVSNKYILEGKRSSSPGFHWTVIYKGS</sequence>
<feature type="non-terminal residue" evidence="4">
    <location>
        <position position="1"/>
    </location>
</feature>
<dbReference type="EMBL" id="OA887824">
    <property type="protein sequence ID" value="CAD7283647.1"/>
    <property type="molecule type" value="Genomic_DNA"/>
</dbReference>
<keyword evidence="1" id="KW-0245">EGF-like domain</keyword>
<evidence type="ECO:0000259" key="3">
    <source>
        <dbReference type="PROSITE" id="PS50853"/>
    </source>
</evidence>
<dbReference type="InterPro" id="IPR000033">
    <property type="entry name" value="LDLR_classB_rpt"/>
</dbReference>
<accession>A0A7R9GJP8</accession>
<dbReference type="Gene3D" id="2.120.10.30">
    <property type="entry name" value="TolB, C-terminal domain"/>
    <property type="match status" value="3"/>
</dbReference>
<dbReference type="Gene3D" id="2.60.40.10">
    <property type="entry name" value="Immunoglobulins"/>
    <property type="match status" value="3"/>
</dbReference>
<dbReference type="InterPro" id="IPR013783">
    <property type="entry name" value="Ig-like_fold"/>
</dbReference>
<dbReference type="SMART" id="SM00060">
    <property type="entry name" value="FN3"/>
    <property type="match status" value="3"/>
</dbReference>
<organism evidence="4">
    <name type="scientific">Notodromas monacha</name>
    <dbReference type="NCBI Taxonomy" id="399045"/>
    <lineage>
        <taxon>Eukaryota</taxon>
        <taxon>Metazoa</taxon>
        <taxon>Ecdysozoa</taxon>
        <taxon>Arthropoda</taxon>
        <taxon>Crustacea</taxon>
        <taxon>Oligostraca</taxon>
        <taxon>Ostracoda</taxon>
        <taxon>Podocopa</taxon>
        <taxon>Podocopida</taxon>
        <taxon>Cypridocopina</taxon>
        <taxon>Cypridoidea</taxon>
        <taxon>Cyprididae</taxon>
        <taxon>Notodromas</taxon>
    </lineage>
</organism>
<name>A0A7R9GJP8_9CRUS</name>
<dbReference type="GO" id="GO:0060070">
    <property type="term" value="P:canonical Wnt signaling pathway"/>
    <property type="evidence" value="ECO:0007669"/>
    <property type="project" value="TreeGrafter"/>
</dbReference>
<dbReference type="InterPro" id="IPR036116">
    <property type="entry name" value="FN3_sf"/>
</dbReference>
<keyword evidence="2" id="KW-1133">Transmembrane helix</keyword>
<evidence type="ECO:0000313" key="5">
    <source>
        <dbReference type="Proteomes" id="UP000678499"/>
    </source>
</evidence>
<dbReference type="GO" id="GO:0042813">
    <property type="term" value="F:Wnt receptor activity"/>
    <property type="evidence" value="ECO:0007669"/>
    <property type="project" value="TreeGrafter"/>
</dbReference>
<evidence type="ECO:0000313" key="4">
    <source>
        <dbReference type="EMBL" id="CAD7283647.1"/>
    </source>
</evidence>
<reference evidence="4" key="1">
    <citation type="submission" date="2020-11" db="EMBL/GenBank/DDBJ databases">
        <authorList>
            <person name="Tran Van P."/>
        </authorList>
    </citation>
    <scope>NUCLEOTIDE SEQUENCE</scope>
</reference>